<organism evidence="2">
    <name type="scientific">marine sediment metagenome</name>
    <dbReference type="NCBI Taxonomy" id="412755"/>
    <lineage>
        <taxon>unclassified sequences</taxon>
        <taxon>metagenomes</taxon>
        <taxon>ecological metagenomes</taxon>
    </lineage>
</organism>
<accession>X1SJ68</accession>
<proteinExistence type="predicted"/>
<sequence length="67" mass="7857">MVADLQLNNGRIGMNENKLQKKLKNMKREISTLQQKIKLQKTRLEIKDKQLARAREQIQKLTAVNRA</sequence>
<protein>
    <submittedName>
        <fullName evidence="2">Uncharacterized protein</fullName>
    </submittedName>
</protein>
<evidence type="ECO:0000313" key="2">
    <source>
        <dbReference type="EMBL" id="GAI92988.1"/>
    </source>
</evidence>
<gene>
    <name evidence="2" type="ORF">S12H4_26864</name>
</gene>
<feature type="coiled-coil region" evidence="1">
    <location>
        <begin position="16"/>
        <end position="64"/>
    </location>
</feature>
<dbReference type="EMBL" id="BARW01015287">
    <property type="protein sequence ID" value="GAI92988.1"/>
    <property type="molecule type" value="Genomic_DNA"/>
</dbReference>
<evidence type="ECO:0000256" key="1">
    <source>
        <dbReference type="SAM" id="Coils"/>
    </source>
</evidence>
<keyword evidence="1" id="KW-0175">Coiled coil</keyword>
<dbReference type="AlphaFoldDB" id="X1SJ68"/>
<comment type="caution">
    <text evidence="2">The sequence shown here is derived from an EMBL/GenBank/DDBJ whole genome shotgun (WGS) entry which is preliminary data.</text>
</comment>
<name>X1SJ68_9ZZZZ</name>
<reference evidence="2" key="1">
    <citation type="journal article" date="2014" name="Front. Microbiol.">
        <title>High frequency of phylogenetically diverse reductive dehalogenase-homologous genes in deep subseafloor sedimentary metagenomes.</title>
        <authorList>
            <person name="Kawai M."/>
            <person name="Futagami T."/>
            <person name="Toyoda A."/>
            <person name="Takaki Y."/>
            <person name="Nishi S."/>
            <person name="Hori S."/>
            <person name="Arai W."/>
            <person name="Tsubouchi T."/>
            <person name="Morono Y."/>
            <person name="Uchiyama I."/>
            <person name="Ito T."/>
            <person name="Fujiyama A."/>
            <person name="Inagaki F."/>
            <person name="Takami H."/>
        </authorList>
    </citation>
    <scope>NUCLEOTIDE SEQUENCE</scope>
    <source>
        <strain evidence="2">Expedition CK06-06</strain>
    </source>
</reference>